<organism evidence="4 5">
    <name type="scientific">Sinorhizobium glycinis</name>
    <dbReference type="NCBI Taxonomy" id="1472378"/>
    <lineage>
        <taxon>Bacteria</taxon>
        <taxon>Pseudomonadati</taxon>
        <taxon>Pseudomonadota</taxon>
        <taxon>Alphaproteobacteria</taxon>
        <taxon>Hyphomicrobiales</taxon>
        <taxon>Rhizobiaceae</taxon>
        <taxon>Sinorhizobium/Ensifer group</taxon>
        <taxon>Sinorhizobium</taxon>
    </lineage>
</organism>
<dbReference type="Pfam" id="PF17746">
    <property type="entry name" value="SfsA_N"/>
    <property type="match status" value="1"/>
</dbReference>
<dbReference type="NCBIfam" id="TIGR00230">
    <property type="entry name" value="sfsA"/>
    <property type="match status" value="1"/>
</dbReference>
<dbReference type="InterPro" id="IPR041465">
    <property type="entry name" value="SfsA_N"/>
</dbReference>
<comment type="caution">
    <text evidence="4">The sequence shown here is derived from an EMBL/GenBank/DDBJ whole genome shotgun (WGS) entry which is preliminary data.</text>
</comment>
<feature type="domain" description="Sugar fermentation stimulation protein C-terminal" evidence="2">
    <location>
        <begin position="83"/>
        <end position="220"/>
    </location>
</feature>
<evidence type="ECO:0000313" key="5">
    <source>
        <dbReference type="Proteomes" id="UP000094025"/>
    </source>
</evidence>
<dbReference type="OrthoDB" id="9802365at2"/>
<gene>
    <name evidence="1" type="primary">sfsA</name>
    <name evidence="4" type="ORF">AU381_24710</name>
</gene>
<dbReference type="HAMAP" id="MF_00095">
    <property type="entry name" value="SfsA"/>
    <property type="match status" value="1"/>
</dbReference>
<evidence type="ECO:0000256" key="1">
    <source>
        <dbReference type="HAMAP-Rule" id="MF_00095"/>
    </source>
</evidence>
<dbReference type="Gene3D" id="3.40.1350.60">
    <property type="match status" value="1"/>
</dbReference>
<dbReference type="InterPro" id="IPR040452">
    <property type="entry name" value="SfsA_C"/>
</dbReference>
<dbReference type="CDD" id="cd22359">
    <property type="entry name" value="SfsA-like_bacterial"/>
    <property type="match status" value="1"/>
</dbReference>
<proteinExistence type="inferred from homology"/>
<evidence type="ECO:0000259" key="2">
    <source>
        <dbReference type="Pfam" id="PF03749"/>
    </source>
</evidence>
<dbReference type="RefSeq" id="WP_064244796.1">
    <property type="nucleotide sequence ID" value="NZ_LPUX01000068.1"/>
</dbReference>
<dbReference type="AlphaFoldDB" id="A0A178XH91"/>
<dbReference type="EMBL" id="LPUX01000068">
    <property type="protein sequence ID" value="OAP34617.1"/>
    <property type="molecule type" value="Genomic_DNA"/>
</dbReference>
<name>A0A178XH91_9HYPH</name>
<dbReference type="STRING" id="1472378.AU381_24710"/>
<dbReference type="GO" id="GO:0003677">
    <property type="term" value="F:DNA binding"/>
    <property type="evidence" value="ECO:0007669"/>
    <property type="project" value="InterPro"/>
</dbReference>
<dbReference type="Pfam" id="PF03749">
    <property type="entry name" value="SfsA"/>
    <property type="match status" value="1"/>
</dbReference>
<dbReference type="PANTHER" id="PTHR30545">
    <property type="entry name" value="SUGAR FERMENTATION STIMULATION PROTEIN A"/>
    <property type="match status" value="1"/>
</dbReference>
<accession>A0A178XH91</accession>
<dbReference type="InterPro" id="IPR005224">
    <property type="entry name" value="SfsA"/>
</dbReference>
<feature type="domain" description="SfsA N-terminal OB" evidence="3">
    <location>
        <begin position="13"/>
        <end position="79"/>
    </location>
</feature>
<reference evidence="4 5" key="1">
    <citation type="journal article" date="2016" name="Int. J. Syst. Evol. Microbiol.">
        <title>Ensifer glycinis sp. nov., an novel rhizobial species associated with Glycine spp.</title>
        <authorList>
            <person name="Yan H."/>
            <person name="Yan J."/>
            <person name="Sui X.H."/>
            <person name="Wang E.T."/>
            <person name="Chen W.X."/>
            <person name="Zhang X.X."/>
            <person name="Chen W.F."/>
        </authorList>
    </citation>
    <scope>NUCLEOTIDE SEQUENCE [LARGE SCALE GENOMIC DNA]</scope>
    <source>
        <strain evidence="4 5">CCBAU 23380</strain>
    </source>
</reference>
<dbReference type="PANTHER" id="PTHR30545:SF2">
    <property type="entry name" value="SUGAR FERMENTATION STIMULATION PROTEIN A"/>
    <property type="match status" value="1"/>
</dbReference>
<keyword evidence="5" id="KW-1185">Reference proteome</keyword>
<dbReference type="Proteomes" id="UP000094025">
    <property type="component" value="Unassembled WGS sequence"/>
</dbReference>
<comment type="similarity">
    <text evidence="1">Belongs to the SfsA family.</text>
</comment>
<evidence type="ECO:0000259" key="3">
    <source>
        <dbReference type="Pfam" id="PF17746"/>
    </source>
</evidence>
<evidence type="ECO:0000313" key="4">
    <source>
        <dbReference type="EMBL" id="OAP34617.1"/>
    </source>
</evidence>
<dbReference type="Gene3D" id="2.40.50.580">
    <property type="match status" value="1"/>
</dbReference>
<sequence>MNFSRPLVPATLLQRYKRFLFEADLADGTRITGSCPNTGSMRGLTTPGSAVWLSEHDSPTRKYRHMLEIVEANGTLVGINTGLPNRIAEEAIAAGLVSDLHTYETLRREQRYGRNSRIDILLSDPAKGLAYVEVKNVHFSRAKTLAEFPDSPTQRGAKHLDELGDMVEAGHRAIMLYLVQRNDCGVLRICRDLDPVYARAFERAAQRGVEAYAIRCAISPFEIVPAGAMIVDEPVLADLRKPPETSKVLEW</sequence>
<protein>
    <recommendedName>
        <fullName evidence="1">Sugar fermentation stimulation protein homolog</fullName>
    </recommendedName>
</protein>